<dbReference type="InterPro" id="IPR012846">
    <property type="entry name" value="Acetolactate_synth_lsu"/>
</dbReference>
<keyword evidence="8 14" id="KW-0479">Metal-binding</keyword>
<dbReference type="NCBIfam" id="NF005584">
    <property type="entry name" value="PRK07282.1"/>
    <property type="match status" value="1"/>
</dbReference>
<evidence type="ECO:0000259" key="16">
    <source>
        <dbReference type="Pfam" id="PF02775"/>
    </source>
</evidence>
<evidence type="ECO:0000256" key="10">
    <source>
        <dbReference type="ARBA" id="ARBA00022842"/>
    </source>
</evidence>
<evidence type="ECO:0000256" key="12">
    <source>
        <dbReference type="ARBA" id="ARBA00023304"/>
    </source>
</evidence>
<dbReference type="EMBL" id="JAOWLP010000004">
    <property type="protein sequence ID" value="MDG4981104.1"/>
    <property type="molecule type" value="Genomic_DNA"/>
</dbReference>
<accession>A0A9X4NCE0</accession>
<keyword evidence="6" id="KW-0285">Flavoprotein</keyword>
<dbReference type="EC" id="2.2.1.6" evidence="4 14"/>
<comment type="cofactor">
    <cofactor evidence="14">
        <name>Mg(2+)</name>
        <dbReference type="ChEBI" id="CHEBI:18420"/>
    </cofactor>
    <text evidence="14">Binds 1 Mg(2+) ion per subunit.</text>
</comment>
<evidence type="ECO:0000256" key="8">
    <source>
        <dbReference type="ARBA" id="ARBA00022723"/>
    </source>
</evidence>
<evidence type="ECO:0000256" key="1">
    <source>
        <dbReference type="ARBA" id="ARBA00004974"/>
    </source>
</evidence>
<dbReference type="CDD" id="cd02015">
    <property type="entry name" value="TPP_AHAS"/>
    <property type="match status" value="1"/>
</dbReference>
<comment type="cofactor">
    <cofactor evidence="14">
        <name>thiamine diphosphate</name>
        <dbReference type="ChEBI" id="CHEBI:58937"/>
    </cofactor>
    <text evidence="14">Binds 1 thiamine pyrophosphate per subunit.</text>
</comment>
<dbReference type="FunFam" id="3.40.50.1220:FF:000008">
    <property type="entry name" value="Acetolactate synthase"/>
    <property type="match status" value="1"/>
</dbReference>
<dbReference type="FunFam" id="3.40.50.970:FF:000007">
    <property type="entry name" value="Acetolactate synthase"/>
    <property type="match status" value="1"/>
</dbReference>
<gene>
    <name evidence="18" type="ORF">OGZ39_05475</name>
</gene>
<keyword evidence="5 14" id="KW-0028">Amino-acid biosynthesis</keyword>
<dbReference type="SUPFAM" id="SSF52518">
    <property type="entry name" value="Thiamin diphosphate-binding fold (THDP-binding)"/>
    <property type="match status" value="2"/>
</dbReference>
<reference evidence="18" key="1">
    <citation type="submission" date="2022-10" db="EMBL/GenBank/DDBJ databases">
        <authorList>
            <person name="Turner M.S."/>
            <person name="Huang W."/>
        </authorList>
    </citation>
    <scope>NUCLEOTIDE SEQUENCE</scope>
    <source>
        <strain evidence="18">581</strain>
    </source>
</reference>
<comment type="pathway">
    <text evidence="1 14">Amino-acid biosynthesis; L-isoleucine biosynthesis; L-isoleucine from 2-oxobutanoate: step 1/4.</text>
</comment>
<dbReference type="InterPro" id="IPR039368">
    <property type="entry name" value="AHAS_TPP"/>
</dbReference>
<dbReference type="InterPro" id="IPR000399">
    <property type="entry name" value="TPP-bd_CS"/>
</dbReference>
<name>A0A9X4NCE0_9LACT</name>
<evidence type="ECO:0000259" key="17">
    <source>
        <dbReference type="Pfam" id="PF02776"/>
    </source>
</evidence>
<protein>
    <recommendedName>
        <fullName evidence="4 14">Acetolactate synthase</fullName>
        <ecNumber evidence="4 14">2.2.1.6</ecNumber>
    </recommendedName>
</protein>
<evidence type="ECO:0000256" key="6">
    <source>
        <dbReference type="ARBA" id="ARBA00022630"/>
    </source>
</evidence>
<dbReference type="PROSITE" id="PS00187">
    <property type="entry name" value="TPP_ENZYMES"/>
    <property type="match status" value="1"/>
</dbReference>
<dbReference type="InterPro" id="IPR045229">
    <property type="entry name" value="TPP_enz"/>
</dbReference>
<dbReference type="Gene3D" id="3.40.50.1220">
    <property type="entry name" value="TPP-binding domain"/>
    <property type="match status" value="1"/>
</dbReference>
<dbReference type="AlphaFoldDB" id="A0A9X4NCE0"/>
<organism evidence="18 19">
    <name type="scientific">Lactococcus lactis</name>
    <dbReference type="NCBI Taxonomy" id="1358"/>
    <lineage>
        <taxon>Bacteria</taxon>
        <taxon>Bacillati</taxon>
        <taxon>Bacillota</taxon>
        <taxon>Bacilli</taxon>
        <taxon>Lactobacillales</taxon>
        <taxon>Streptococcaceae</taxon>
        <taxon>Lactococcus</taxon>
    </lineage>
</organism>
<dbReference type="FunFam" id="3.40.50.970:FF:000016">
    <property type="entry name" value="Acetolactate synthase"/>
    <property type="match status" value="1"/>
</dbReference>
<comment type="catalytic activity">
    <reaction evidence="13 14">
        <text>2 pyruvate + H(+) = (2S)-2-acetolactate + CO2</text>
        <dbReference type="Rhea" id="RHEA:25249"/>
        <dbReference type="ChEBI" id="CHEBI:15361"/>
        <dbReference type="ChEBI" id="CHEBI:15378"/>
        <dbReference type="ChEBI" id="CHEBI:16526"/>
        <dbReference type="ChEBI" id="CHEBI:58476"/>
        <dbReference type="EC" id="2.2.1.6"/>
    </reaction>
</comment>
<evidence type="ECO:0000256" key="7">
    <source>
        <dbReference type="ARBA" id="ARBA00022679"/>
    </source>
</evidence>
<comment type="similarity">
    <text evidence="3 14">Belongs to the TPP enzyme family.</text>
</comment>
<evidence type="ECO:0000256" key="4">
    <source>
        <dbReference type="ARBA" id="ARBA00013145"/>
    </source>
</evidence>
<dbReference type="GO" id="GO:0009099">
    <property type="term" value="P:L-valine biosynthetic process"/>
    <property type="evidence" value="ECO:0007669"/>
    <property type="project" value="TreeGrafter"/>
</dbReference>
<dbReference type="GO" id="GO:0050660">
    <property type="term" value="F:flavin adenine dinucleotide binding"/>
    <property type="evidence" value="ECO:0007669"/>
    <property type="project" value="InterPro"/>
</dbReference>
<dbReference type="Pfam" id="PF02776">
    <property type="entry name" value="TPP_enzyme_N"/>
    <property type="match status" value="1"/>
</dbReference>
<dbReference type="PANTHER" id="PTHR18968:SF13">
    <property type="entry name" value="ACETOLACTATE SYNTHASE CATALYTIC SUBUNIT, MITOCHONDRIAL"/>
    <property type="match status" value="1"/>
</dbReference>
<evidence type="ECO:0000256" key="11">
    <source>
        <dbReference type="ARBA" id="ARBA00023052"/>
    </source>
</evidence>
<evidence type="ECO:0000313" key="19">
    <source>
        <dbReference type="Proteomes" id="UP001152656"/>
    </source>
</evidence>
<dbReference type="Pfam" id="PF02775">
    <property type="entry name" value="TPP_enzyme_C"/>
    <property type="match status" value="1"/>
</dbReference>
<reference evidence="18" key="2">
    <citation type="journal article" date="2023" name="Food Microbiol.">
        <title>Evaluation of the fermentation potential of lactic acid bacteria isolated from herbs, fruits and vegetables as starter cultures in nut-based milk alternatives.</title>
        <authorList>
            <person name="Huang W."/>
            <person name="Dong A."/>
            <person name="Pham H.T."/>
            <person name="Zhou C."/>
            <person name="Huo Z."/>
            <person name="Watjen A.P."/>
            <person name="Prakash S."/>
            <person name="Bang-Berthelsen C.H."/>
            <person name="Turner M.S."/>
        </authorList>
    </citation>
    <scope>NUCLEOTIDE SEQUENCE</scope>
    <source>
        <strain evidence="18">581</strain>
    </source>
</reference>
<feature type="domain" description="Thiamine pyrophosphate enzyme N-terminal TPP-binding" evidence="17">
    <location>
        <begin position="11"/>
        <end position="125"/>
    </location>
</feature>
<proteinExistence type="inferred from homology"/>
<evidence type="ECO:0000256" key="3">
    <source>
        <dbReference type="ARBA" id="ARBA00007812"/>
    </source>
</evidence>
<dbReference type="InterPro" id="IPR012000">
    <property type="entry name" value="Thiamin_PyroP_enz_cen_dom"/>
</dbReference>
<keyword evidence="7 14" id="KW-0808">Transferase</keyword>
<dbReference type="PANTHER" id="PTHR18968">
    <property type="entry name" value="THIAMINE PYROPHOSPHATE ENZYMES"/>
    <property type="match status" value="1"/>
</dbReference>
<keyword evidence="11 14" id="KW-0786">Thiamine pyrophosphate</keyword>
<feature type="domain" description="Thiamine pyrophosphate enzyme TPP-binding" evidence="16">
    <location>
        <begin position="392"/>
        <end position="539"/>
    </location>
</feature>
<dbReference type="Gene3D" id="3.40.50.970">
    <property type="match status" value="2"/>
</dbReference>
<evidence type="ECO:0000256" key="9">
    <source>
        <dbReference type="ARBA" id="ARBA00022827"/>
    </source>
</evidence>
<dbReference type="Proteomes" id="UP001152656">
    <property type="component" value="Unassembled WGS sequence"/>
</dbReference>
<comment type="caution">
    <text evidence="18">The sequence shown here is derived from an EMBL/GenBank/DDBJ whole genome shotgun (WGS) entry which is preliminary data.</text>
</comment>
<evidence type="ECO:0000256" key="13">
    <source>
        <dbReference type="ARBA" id="ARBA00048670"/>
    </source>
</evidence>
<dbReference type="GO" id="GO:0005948">
    <property type="term" value="C:acetolactate synthase complex"/>
    <property type="evidence" value="ECO:0007669"/>
    <property type="project" value="TreeGrafter"/>
</dbReference>
<keyword evidence="9" id="KW-0274">FAD</keyword>
<dbReference type="InterPro" id="IPR011766">
    <property type="entry name" value="TPP_enzyme_TPP-bd"/>
</dbReference>
<sequence length="575" mass="63030">MKKIKLEKPTSGSQLVLQTLKELGVEIIFGYPGGAMLPLYDAIHNFEGIQHILARHEQGATHEAEGYAKSSGKVGVVVVTSGPGATNAVTGIADAYLDSVPLLVFTGQVGRQSIGKDAFQEADTVGITAPITKYNYQIRETADIPRIVTEAYYLAKTGRPGPVEIDLPKDVSTFEVTEINDPILNLPHYHESEKATDEQLQELLTELSVSKKPVIIAGGGINYSGSVDIFRAFVEKYQIPVVSTLLGLGTLPISHELQLGMAGMHGSYAANMALVEADYIINLGSRFDDRVVSNPAKFAKNAVVAHIDIDAAELGKIVKTDIPILSDLKVALSRLLQLNNVKTDFNDWIKTVIENKEKAPFTYEPQNHDIRPQETIKLIGEYTQGDAIIVTDVGQHQMWVAQYYPYKNARQLITSGGMGTMGFGIPAAIGAKLAQPNKNVIVFVGDGGFQMTNQELALLNGYGIAIKVVLINNHSLGMVRQWQESFYEERRSQSVFDVEPNFQLLAEAYGIKHVKLDNPKTLADDLKIITEDEPMLIEVLISKSEHVLPMIPAGLHNDEMIGLHFTDENEEVDNA</sequence>
<dbReference type="InterPro" id="IPR029035">
    <property type="entry name" value="DHS-like_NAD/FAD-binding_dom"/>
</dbReference>
<dbReference type="GO" id="GO:0003984">
    <property type="term" value="F:acetolactate synthase activity"/>
    <property type="evidence" value="ECO:0007669"/>
    <property type="project" value="UniProtKB-EC"/>
</dbReference>
<dbReference type="SUPFAM" id="SSF52467">
    <property type="entry name" value="DHS-like NAD/FAD-binding domain"/>
    <property type="match status" value="1"/>
</dbReference>
<evidence type="ECO:0000313" key="18">
    <source>
        <dbReference type="EMBL" id="MDG4981104.1"/>
    </source>
</evidence>
<keyword evidence="12 14" id="KW-0100">Branched-chain amino acid biosynthesis</keyword>
<dbReference type="GO" id="GO:0009097">
    <property type="term" value="P:isoleucine biosynthetic process"/>
    <property type="evidence" value="ECO:0007669"/>
    <property type="project" value="TreeGrafter"/>
</dbReference>
<dbReference type="CDD" id="cd07035">
    <property type="entry name" value="TPP_PYR_POX_like"/>
    <property type="match status" value="1"/>
</dbReference>
<comment type="pathway">
    <text evidence="2 14">Amino-acid biosynthesis; L-valine biosynthesis; L-valine from pyruvate: step 1/4.</text>
</comment>
<dbReference type="NCBIfam" id="TIGR00118">
    <property type="entry name" value="acolac_lg"/>
    <property type="match status" value="1"/>
</dbReference>
<dbReference type="GO" id="GO:0000287">
    <property type="term" value="F:magnesium ion binding"/>
    <property type="evidence" value="ECO:0007669"/>
    <property type="project" value="UniProtKB-UniRule"/>
</dbReference>
<evidence type="ECO:0000256" key="14">
    <source>
        <dbReference type="RuleBase" id="RU003591"/>
    </source>
</evidence>
<feature type="domain" description="Thiamine pyrophosphate enzyme central" evidence="15">
    <location>
        <begin position="200"/>
        <end position="335"/>
    </location>
</feature>
<dbReference type="InterPro" id="IPR012001">
    <property type="entry name" value="Thiamin_PyroP_enz_TPP-bd_dom"/>
</dbReference>
<dbReference type="Pfam" id="PF00205">
    <property type="entry name" value="TPP_enzyme_M"/>
    <property type="match status" value="1"/>
</dbReference>
<dbReference type="InterPro" id="IPR029061">
    <property type="entry name" value="THDP-binding"/>
</dbReference>
<keyword evidence="10 14" id="KW-0460">Magnesium</keyword>
<evidence type="ECO:0000259" key="15">
    <source>
        <dbReference type="Pfam" id="PF00205"/>
    </source>
</evidence>
<dbReference type="GO" id="GO:0030976">
    <property type="term" value="F:thiamine pyrophosphate binding"/>
    <property type="evidence" value="ECO:0007669"/>
    <property type="project" value="UniProtKB-UniRule"/>
</dbReference>
<dbReference type="RefSeq" id="WP_278216120.1">
    <property type="nucleotide sequence ID" value="NZ_JAOWLP010000004.1"/>
</dbReference>
<evidence type="ECO:0000256" key="5">
    <source>
        <dbReference type="ARBA" id="ARBA00022605"/>
    </source>
</evidence>
<evidence type="ECO:0000256" key="2">
    <source>
        <dbReference type="ARBA" id="ARBA00005025"/>
    </source>
</evidence>